<dbReference type="InterPro" id="IPR015422">
    <property type="entry name" value="PyrdxlP-dep_Trfase_small"/>
</dbReference>
<dbReference type="Proteomes" id="UP001303373">
    <property type="component" value="Chromosome 2"/>
</dbReference>
<gene>
    <name evidence="6" type="ORF">R9X50_00142200</name>
</gene>
<comment type="cofactor">
    <cofactor evidence="1">
        <name>pyridoxal 5'-phosphate</name>
        <dbReference type="ChEBI" id="CHEBI:597326"/>
    </cofactor>
</comment>
<dbReference type="Pfam" id="PF00202">
    <property type="entry name" value="Aminotran_3"/>
    <property type="match status" value="1"/>
</dbReference>
<dbReference type="InterPro" id="IPR049704">
    <property type="entry name" value="Aminotrans_3_PPA_site"/>
</dbReference>
<dbReference type="InterPro" id="IPR015421">
    <property type="entry name" value="PyrdxlP-dep_Trfase_major"/>
</dbReference>
<dbReference type="PROSITE" id="PS00600">
    <property type="entry name" value="AA_TRANSFER_CLASS_3"/>
    <property type="match status" value="1"/>
</dbReference>
<dbReference type="CDD" id="cd00610">
    <property type="entry name" value="OAT_like"/>
    <property type="match status" value="1"/>
</dbReference>
<evidence type="ECO:0000313" key="6">
    <source>
        <dbReference type="EMBL" id="WPG98629.1"/>
    </source>
</evidence>
<keyword evidence="4" id="KW-0808">Transferase</keyword>
<dbReference type="InterPro" id="IPR036928">
    <property type="entry name" value="AS_sf"/>
</dbReference>
<evidence type="ECO:0000256" key="3">
    <source>
        <dbReference type="ARBA" id="ARBA00022576"/>
    </source>
</evidence>
<reference evidence="6 7" key="1">
    <citation type="submission" date="2023-11" db="EMBL/GenBank/DDBJ databases">
        <title>An acidophilic fungus is an integral part of prey digestion in a carnivorous sundew plant.</title>
        <authorList>
            <person name="Tsai I.J."/>
        </authorList>
    </citation>
    <scope>NUCLEOTIDE SEQUENCE [LARGE SCALE GENOMIC DNA]</scope>
    <source>
        <strain evidence="6">169a</strain>
    </source>
</reference>
<keyword evidence="5" id="KW-0663">Pyridoxal phosphate</keyword>
<dbReference type="FunFam" id="3.40.640.10:FF:000013">
    <property type="entry name" value="4-aminobutyrate aminotransferase"/>
    <property type="match status" value="1"/>
</dbReference>
<dbReference type="PANTHER" id="PTHR11986">
    <property type="entry name" value="AMINOTRANSFERASE CLASS III"/>
    <property type="match status" value="1"/>
</dbReference>
<dbReference type="SUPFAM" id="SSF53383">
    <property type="entry name" value="PLP-dependent transferases"/>
    <property type="match status" value="1"/>
</dbReference>
<dbReference type="Gene3D" id="3.90.1150.10">
    <property type="entry name" value="Aspartate Aminotransferase, domain 1"/>
    <property type="match status" value="1"/>
</dbReference>
<organism evidence="6 7">
    <name type="scientific">Acrodontium crateriforme</name>
    <dbReference type="NCBI Taxonomy" id="150365"/>
    <lineage>
        <taxon>Eukaryota</taxon>
        <taxon>Fungi</taxon>
        <taxon>Dikarya</taxon>
        <taxon>Ascomycota</taxon>
        <taxon>Pezizomycotina</taxon>
        <taxon>Dothideomycetes</taxon>
        <taxon>Dothideomycetidae</taxon>
        <taxon>Mycosphaerellales</taxon>
        <taxon>Teratosphaeriaceae</taxon>
        <taxon>Acrodontium</taxon>
    </lineage>
</organism>
<evidence type="ECO:0000256" key="5">
    <source>
        <dbReference type="ARBA" id="ARBA00022898"/>
    </source>
</evidence>
<evidence type="ECO:0000313" key="7">
    <source>
        <dbReference type="Proteomes" id="UP001303373"/>
    </source>
</evidence>
<proteinExistence type="inferred from homology"/>
<dbReference type="GO" id="GO:0030170">
    <property type="term" value="F:pyridoxal phosphate binding"/>
    <property type="evidence" value="ECO:0007669"/>
    <property type="project" value="InterPro"/>
</dbReference>
<comment type="similarity">
    <text evidence="2">Belongs to the class-III pyridoxal-phosphate-dependent aminotransferase family.</text>
</comment>
<dbReference type="InterPro" id="IPR050103">
    <property type="entry name" value="Class-III_PLP-dep_AT"/>
</dbReference>
<keyword evidence="3 6" id="KW-0032">Aminotransferase</keyword>
<dbReference type="Gene3D" id="3.40.640.10">
    <property type="entry name" value="Type I PLP-dependent aspartate aminotransferase-like (Major domain)"/>
    <property type="match status" value="1"/>
</dbReference>
<keyword evidence="7" id="KW-1185">Reference proteome</keyword>
<dbReference type="PANTHER" id="PTHR11986:SF79">
    <property type="entry name" value="ACETYLORNITHINE AMINOTRANSFERASE, MITOCHONDRIAL"/>
    <property type="match status" value="1"/>
</dbReference>
<dbReference type="InterPro" id="IPR005814">
    <property type="entry name" value="Aminotrans_3"/>
</dbReference>
<evidence type="ECO:0000256" key="2">
    <source>
        <dbReference type="ARBA" id="ARBA00008954"/>
    </source>
</evidence>
<dbReference type="Gene3D" id="3.90.1300.10">
    <property type="entry name" value="Amidase signature (AS) domain"/>
    <property type="match status" value="1"/>
</dbReference>
<dbReference type="AlphaFoldDB" id="A0AAQ3LZA4"/>
<dbReference type="GO" id="GO:0008483">
    <property type="term" value="F:transaminase activity"/>
    <property type="evidence" value="ECO:0007669"/>
    <property type="project" value="UniProtKB-KW"/>
</dbReference>
<protein>
    <submittedName>
        <fullName evidence="6">5-aminovalerate aminotransferase davt</fullName>
    </submittedName>
</protein>
<evidence type="ECO:0000256" key="4">
    <source>
        <dbReference type="ARBA" id="ARBA00022679"/>
    </source>
</evidence>
<sequence length="693" mass="76065">MIAVLTRPRRPNDVRLYSADAQNRLSNSETTPVELVKLYLKQIQAHNYQGLQLNAVISMAPTGKLLATAQTLDDERREGKIRSSLHGIPYVVKDIFITHTDTGMPTTAVLRKTIENAYQDMKDKIDSAGAKVVELCGFPKTSIFELLDGNSCFYEIAFYQPPNKFFLMWLIEFKLPNQGEMHDLAKNFRVKEDTDEIIPGGHPIAAMPYATIKYSETNERPFGFQAIAKNEELLLKFMSRLPPAPAHSRLIIQSSVATMSASKLVQFGTQHVAKGIGRLLPEVIESGAGSYVTMEGGRKYLDFTCGIGVTNLGHCHPAVTKAAQAQVGKLVHGQVNIAFQKPYLELIEAMKPIMPDPSLDTFFFWNSGSEAVEAAVKLARHATKKQNIIVMQGSYHGRTMGTMAMTRSKTIYGENYAPLMPGVFSVPFPYCAQCSISKHSDGKFSFSNCCQDPVLQLELLLKRETAPSDTAAIIIEPVLGEGGYVPPPPGYFDAVRKICDKNNILLICDEVQCGYGRTGKMFAVEHYGVRPDILVMAKGIANGFPLSAIASRKELMDMQKPGSMGGTYGGNAVACAAGVAVLDAFKKESILDNVNARGAELRKILTDAQKDSKTSKIVHDVRGLGLMLALECQPDHNYASKIQTKCIEKGMLLLTTSIYDTLRFIPALNISKEDMAKGCQIIKEAIEEVAAES</sequence>
<dbReference type="InterPro" id="IPR015424">
    <property type="entry name" value="PyrdxlP-dep_Trfase"/>
</dbReference>
<name>A0AAQ3LZA4_9PEZI</name>
<dbReference type="SUPFAM" id="SSF75304">
    <property type="entry name" value="Amidase signature (AS) enzymes"/>
    <property type="match status" value="1"/>
</dbReference>
<evidence type="ECO:0000256" key="1">
    <source>
        <dbReference type="ARBA" id="ARBA00001933"/>
    </source>
</evidence>
<dbReference type="GO" id="GO:0042802">
    <property type="term" value="F:identical protein binding"/>
    <property type="evidence" value="ECO:0007669"/>
    <property type="project" value="TreeGrafter"/>
</dbReference>
<dbReference type="EMBL" id="CP138581">
    <property type="protein sequence ID" value="WPG98629.1"/>
    <property type="molecule type" value="Genomic_DNA"/>
</dbReference>
<accession>A0AAQ3LZA4</accession>